<dbReference type="KEGG" id="tpg:TPEGAU_0867a"/>
<gene>
    <name evidence="1" type="ordered locus">TPEGAU_0867a</name>
</gene>
<reference evidence="2" key="1">
    <citation type="journal article" date="2012" name="PLoS Negl. Trop. Dis.">
        <title>Whole genome sequences of three Treponema pallidum ssp. pertenue strains: yaws and syphilis treponemes differ in less than 0.2% of the genome sequence.</title>
        <authorList>
            <person name="Cejkova D."/>
            <person name="Zobanikova M."/>
            <person name="Chen L."/>
            <person name="Pospisilova P."/>
            <person name="Strouhal M."/>
            <person name="Qin X."/>
            <person name="Mikalova L."/>
            <person name="Norris S.J."/>
            <person name="Muzny D.M."/>
            <person name="Gibbs R.A."/>
            <person name="Fulton L.L."/>
            <person name="Sodergren E."/>
            <person name="Weinstock G.M."/>
            <person name="Smajs D."/>
        </authorList>
    </citation>
    <scope>NUCLEOTIDE SEQUENCE [LARGE SCALE GENOMIC DNA]</scope>
    <source>
        <strain evidence="2">Gauthier</strain>
    </source>
</reference>
<evidence type="ECO:0000313" key="1">
    <source>
        <dbReference type="EMBL" id="AEZ60138.1"/>
    </source>
</evidence>
<name>A0AAU8PHD2_TREPG</name>
<dbReference type="Proteomes" id="UP000008192">
    <property type="component" value="Chromosome"/>
</dbReference>
<evidence type="ECO:0000313" key="2">
    <source>
        <dbReference type="Proteomes" id="UP000008192"/>
    </source>
</evidence>
<accession>A0AAU8PHD2</accession>
<organism evidence="1 2">
    <name type="scientific">Treponema pallidum subsp. pertenue (strain Gauthier)</name>
    <dbReference type="NCBI Taxonomy" id="491080"/>
    <lineage>
        <taxon>Bacteria</taxon>
        <taxon>Pseudomonadati</taxon>
        <taxon>Spirochaetota</taxon>
        <taxon>Spirochaetia</taxon>
        <taxon>Spirochaetales</taxon>
        <taxon>Treponemataceae</taxon>
        <taxon>Treponema</taxon>
    </lineage>
</organism>
<dbReference type="EMBL" id="CP002376">
    <property type="protein sequence ID" value="AEZ60138.1"/>
    <property type="molecule type" value="Genomic_DNA"/>
</dbReference>
<proteinExistence type="predicted"/>
<sequence length="66" mass="7491">MIIMHSSVESLTFLQDVRALQGPVHRTRAETGQSYFRKNGKGLEVFFAFFVTFLGRYVRVCVGYAG</sequence>
<dbReference type="AlphaFoldDB" id="A0AAU8PHD2"/>
<protein>
    <submittedName>
        <fullName evidence="1">Uncharacterized protein</fullName>
    </submittedName>
</protein>